<proteinExistence type="predicted"/>
<dbReference type="EMBL" id="CP003620">
    <property type="protein sequence ID" value="AFZ13942.1"/>
    <property type="molecule type" value="Genomic_DNA"/>
</dbReference>
<sequence length="150" mass="16760">MSNFLQCVIDANVGIKRFIADPLSPNVNQLLTHLNIPQTEIYIPDLFYIEIANIFWKYVRAGMYTPEQVQTDLATLKGFPLKVVPMGELMEEAVNIAVAYGISAYDASYVALAHRVSAPLLTLDKRLVNTLATAPYNVRLFTNFSIPPLL</sequence>
<evidence type="ECO:0000313" key="3">
    <source>
        <dbReference type="EMBL" id="AFZ13942.1"/>
    </source>
</evidence>
<gene>
    <name evidence="3" type="ORF">Cri9333_3104</name>
</gene>
<feature type="domain" description="PIN" evidence="2">
    <location>
        <begin position="8"/>
        <end position="128"/>
    </location>
</feature>
<dbReference type="HOGENOM" id="CLU_121774_1_1_3"/>
<dbReference type="AlphaFoldDB" id="K9W2F2"/>
<organism evidence="3 4">
    <name type="scientific">Crinalium epipsammum PCC 9333</name>
    <dbReference type="NCBI Taxonomy" id="1173022"/>
    <lineage>
        <taxon>Bacteria</taxon>
        <taxon>Bacillati</taxon>
        <taxon>Cyanobacteriota</taxon>
        <taxon>Cyanophyceae</taxon>
        <taxon>Gomontiellales</taxon>
        <taxon>Gomontiellaceae</taxon>
        <taxon>Crinalium</taxon>
    </lineage>
</organism>
<evidence type="ECO:0000256" key="1">
    <source>
        <dbReference type="ARBA" id="ARBA00022842"/>
    </source>
</evidence>
<dbReference type="InterPro" id="IPR044153">
    <property type="entry name" value="PIN_Pae0151-like"/>
</dbReference>
<dbReference type="RefSeq" id="WP_015204050.1">
    <property type="nucleotide sequence ID" value="NC_019753.1"/>
</dbReference>
<accession>K9W2F2</accession>
<dbReference type="eggNOG" id="COG4113">
    <property type="taxonomic scope" value="Bacteria"/>
</dbReference>
<dbReference type="OrthoDB" id="459975at2"/>
<dbReference type="PANTHER" id="PTHR35901">
    <property type="entry name" value="RIBONUCLEASE VAPC3"/>
    <property type="match status" value="1"/>
</dbReference>
<reference evidence="3 4" key="1">
    <citation type="submission" date="2012-06" db="EMBL/GenBank/DDBJ databases">
        <title>Finished chromosome of genome of Crinalium epipsammum PCC 9333.</title>
        <authorList>
            <consortium name="US DOE Joint Genome Institute"/>
            <person name="Gugger M."/>
            <person name="Coursin T."/>
            <person name="Rippka R."/>
            <person name="Tandeau De Marsac N."/>
            <person name="Huntemann M."/>
            <person name="Wei C.-L."/>
            <person name="Han J."/>
            <person name="Detter J.C."/>
            <person name="Han C."/>
            <person name="Tapia R."/>
            <person name="Davenport K."/>
            <person name="Daligault H."/>
            <person name="Erkkila T."/>
            <person name="Gu W."/>
            <person name="Munk A.C.C."/>
            <person name="Teshima H."/>
            <person name="Xu Y."/>
            <person name="Chain P."/>
            <person name="Chen A."/>
            <person name="Krypides N."/>
            <person name="Mavromatis K."/>
            <person name="Markowitz V."/>
            <person name="Szeto E."/>
            <person name="Ivanova N."/>
            <person name="Mikhailova N."/>
            <person name="Ovchinnikova G."/>
            <person name="Pagani I."/>
            <person name="Pati A."/>
            <person name="Goodwin L."/>
            <person name="Peters L."/>
            <person name="Pitluck S."/>
            <person name="Woyke T."/>
            <person name="Kerfeld C."/>
        </authorList>
    </citation>
    <scope>NUCLEOTIDE SEQUENCE [LARGE SCALE GENOMIC DNA]</scope>
    <source>
        <strain evidence="3 4">PCC 9333</strain>
    </source>
</reference>
<dbReference type="InterPro" id="IPR051619">
    <property type="entry name" value="TypeII_TA_RNase_PINc/VapC"/>
</dbReference>
<dbReference type="PATRIC" id="fig|1173022.3.peg.3359"/>
<keyword evidence="1" id="KW-0460">Magnesium</keyword>
<dbReference type="STRING" id="1173022.Cri9333_3104"/>
<evidence type="ECO:0000313" key="4">
    <source>
        <dbReference type="Proteomes" id="UP000010472"/>
    </source>
</evidence>
<evidence type="ECO:0000259" key="2">
    <source>
        <dbReference type="Pfam" id="PF01850"/>
    </source>
</evidence>
<dbReference type="InterPro" id="IPR029060">
    <property type="entry name" value="PIN-like_dom_sf"/>
</dbReference>
<dbReference type="PANTHER" id="PTHR35901:SF1">
    <property type="entry name" value="EXONUCLEASE VAPC9"/>
    <property type="match status" value="1"/>
</dbReference>
<name>K9W2F2_9CYAN</name>
<dbReference type="Proteomes" id="UP000010472">
    <property type="component" value="Chromosome"/>
</dbReference>
<dbReference type="Pfam" id="PF01850">
    <property type="entry name" value="PIN"/>
    <property type="match status" value="1"/>
</dbReference>
<keyword evidence="4" id="KW-1185">Reference proteome</keyword>
<dbReference type="KEGG" id="cep:Cri9333_3104"/>
<dbReference type="CDD" id="cd09873">
    <property type="entry name" value="PIN_Pae0151-like"/>
    <property type="match status" value="1"/>
</dbReference>
<protein>
    <recommendedName>
        <fullName evidence="2">PIN domain-containing protein</fullName>
    </recommendedName>
</protein>
<dbReference type="SUPFAM" id="SSF88723">
    <property type="entry name" value="PIN domain-like"/>
    <property type="match status" value="1"/>
</dbReference>
<dbReference type="InterPro" id="IPR002716">
    <property type="entry name" value="PIN_dom"/>
</dbReference>
<dbReference type="Gene3D" id="3.40.50.1010">
    <property type="entry name" value="5'-nuclease"/>
    <property type="match status" value="1"/>
</dbReference>